<organism evidence="1 2">
    <name type="scientific">Toxocara canis</name>
    <name type="common">Canine roundworm</name>
    <dbReference type="NCBI Taxonomy" id="6265"/>
    <lineage>
        <taxon>Eukaryota</taxon>
        <taxon>Metazoa</taxon>
        <taxon>Ecdysozoa</taxon>
        <taxon>Nematoda</taxon>
        <taxon>Chromadorea</taxon>
        <taxon>Rhabditida</taxon>
        <taxon>Spirurina</taxon>
        <taxon>Ascaridomorpha</taxon>
        <taxon>Ascaridoidea</taxon>
        <taxon>Toxocaridae</taxon>
        <taxon>Toxocara</taxon>
    </lineage>
</organism>
<protein>
    <submittedName>
        <fullName evidence="1">Uncharacterized protein</fullName>
    </submittedName>
</protein>
<accession>A0A0B2UUB2</accession>
<dbReference type="Proteomes" id="UP000031036">
    <property type="component" value="Unassembled WGS sequence"/>
</dbReference>
<proteinExistence type="predicted"/>
<name>A0A0B2UUB2_TOXCA</name>
<dbReference type="OrthoDB" id="5819100at2759"/>
<reference evidence="1 2" key="1">
    <citation type="submission" date="2014-11" db="EMBL/GenBank/DDBJ databases">
        <title>Genetic blueprint of the zoonotic pathogen Toxocara canis.</title>
        <authorList>
            <person name="Zhu X.-Q."/>
            <person name="Korhonen P.K."/>
            <person name="Cai H."/>
            <person name="Young N.D."/>
            <person name="Nejsum P."/>
            <person name="von Samson-Himmelstjerna G."/>
            <person name="Boag P.R."/>
            <person name="Tan P."/>
            <person name="Li Q."/>
            <person name="Min J."/>
            <person name="Yang Y."/>
            <person name="Wang X."/>
            <person name="Fang X."/>
            <person name="Hall R.S."/>
            <person name="Hofmann A."/>
            <person name="Sternberg P.W."/>
            <person name="Jex A.R."/>
            <person name="Gasser R.B."/>
        </authorList>
    </citation>
    <scope>NUCLEOTIDE SEQUENCE [LARGE SCALE GENOMIC DNA]</scope>
    <source>
        <strain evidence="1">PN_DK_2014</strain>
    </source>
</reference>
<keyword evidence="2" id="KW-1185">Reference proteome</keyword>
<evidence type="ECO:0000313" key="2">
    <source>
        <dbReference type="Proteomes" id="UP000031036"/>
    </source>
</evidence>
<gene>
    <name evidence="1" type="ORF">Tcan_10584</name>
</gene>
<dbReference type="EMBL" id="JPKZ01003183">
    <property type="protein sequence ID" value="KHN72993.1"/>
    <property type="molecule type" value="Genomic_DNA"/>
</dbReference>
<sequence>MNGIVHSVNVQRKSVKIEEGTSQDHCSVAVSMQLRTPIAVNSNSQPQSASKSVIEHRNISEVASAVSTPDLQKKLTVLGAAVNRLPAPNAVKPKMEQFRRDEASLDDILSQRPIRYSACRPSNLLRHHERPSLFPNGINPLDRAVQMRSSLSERHIVSPTSASVTSTDTCSSDIPSEITKGTIAENRYKSSG</sequence>
<evidence type="ECO:0000313" key="1">
    <source>
        <dbReference type="EMBL" id="KHN72993.1"/>
    </source>
</evidence>
<dbReference type="AlphaFoldDB" id="A0A0B2UUB2"/>
<comment type="caution">
    <text evidence="1">The sequence shown here is derived from an EMBL/GenBank/DDBJ whole genome shotgun (WGS) entry which is preliminary data.</text>
</comment>